<evidence type="ECO:0000256" key="8">
    <source>
        <dbReference type="SAM" id="MobiDB-lite"/>
    </source>
</evidence>
<dbReference type="InterPro" id="IPR043429">
    <property type="entry name" value="ArtM/GltK/GlnP/TcyL/YhdX-like"/>
</dbReference>
<evidence type="ECO:0000256" key="2">
    <source>
        <dbReference type="ARBA" id="ARBA00010072"/>
    </source>
</evidence>
<feature type="transmembrane region" description="Helical" evidence="7">
    <location>
        <begin position="367"/>
        <end position="385"/>
    </location>
</feature>
<proteinExistence type="inferred from homology"/>
<evidence type="ECO:0000313" key="10">
    <source>
        <dbReference type="EMBL" id="MEE6148151.1"/>
    </source>
</evidence>
<feature type="transmembrane region" description="Helical" evidence="7">
    <location>
        <begin position="340"/>
        <end position="361"/>
    </location>
</feature>
<dbReference type="PROSITE" id="PS50928">
    <property type="entry name" value="ABC_TM1"/>
    <property type="match status" value="1"/>
</dbReference>
<keyword evidence="7" id="KW-0813">Transport</keyword>
<feature type="transmembrane region" description="Helical" evidence="7">
    <location>
        <begin position="114"/>
        <end position="131"/>
    </location>
</feature>
<feature type="region of interest" description="Disordered" evidence="8">
    <location>
        <begin position="1"/>
        <end position="22"/>
    </location>
</feature>
<evidence type="ECO:0000256" key="5">
    <source>
        <dbReference type="ARBA" id="ARBA00022989"/>
    </source>
</evidence>
<dbReference type="RefSeq" id="WP_330958918.1">
    <property type="nucleotide sequence ID" value="NZ_JAZGJQ010000014.1"/>
</dbReference>
<dbReference type="Gene3D" id="1.10.3720.10">
    <property type="entry name" value="MetI-like"/>
    <property type="match status" value="1"/>
</dbReference>
<dbReference type="InterPro" id="IPR035906">
    <property type="entry name" value="MetI-like_sf"/>
</dbReference>
<keyword evidence="11" id="KW-1185">Reference proteome</keyword>
<organism evidence="10 11">
    <name type="scientific">Olsenella absiana</name>
    <dbReference type="NCBI Taxonomy" id="3115222"/>
    <lineage>
        <taxon>Bacteria</taxon>
        <taxon>Bacillati</taxon>
        <taxon>Actinomycetota</taxon>
        <taxon>Coriobacteriia</taxon>
        <taxon>Coriobacteriales</taxon>
        <taxon>Atopobiaceae</taxon>
        <taxon>Olsenella</taxon>
    </lineage>
</organism>
<dbReference type="Proteomes" id="UP001332931">
    <property type="component" value="Unassembled WGS sequence"/>
</dbReference>
<dbReference type="PANTHER" id="PTHR30614">
    <property type="entry name" value="MEMBRANE COMPONENT OF AMINO ACID ABC TRANSPORTER"/>
    <property type="match status" value="1"/>
</dbReference>
<comment type="similarity">
    <text evidence="2">Belongs to the binding-protein-dependent transport system permease family. HisMQ subfamily.</text>
</comment>
<keyword evidence="3 7" id="KW-0812">Transmembrane</keyword>
<evidence type="ECO:0000256" key="1">
    <source>
        <dbReference type="ARBA" id="ARBA00004141"/>
    </source>
</evidence>
<dbReference type="CDD" id="cd06261">
    <property type="entry name" value="TM_PBP2"/>
    <property type="match status" value="1"/>
</dbReference>
<feature type="transmembrane region" description="Helical" evidence="7">
    <location>
        <begin position="174"/>
        <end position="198"/>
    </location>
</feature>
<gene>
    <name evidence="10" type="ORF">VXJ25_09190</name>
</gene>
<dbReference type="Pfam" id="PF00528">
    <property type="entry name" value="BPD_transp_1"/>
    <property type="match status" value="1"/>
</dbReference>
<accession>A0ABU7RC17</accession>
<keyword evidence="5 7" id="KW-1133">Transmembrane helix</keyword>
<evidence type="ECO:0000259" key="9">
    <source>
        <dbReference type="PROSITE" id="PS50928"/>
    </source>
</evidence>
<evidence type="ECO:0000256" key="4">
    <source>
        <dbReference type="ARBA" id="ARBA00022970"/>
    </source>
</evidence>
<keyword evidence="6 7" id="KW-0472">Membrane</keyword>
<evidence type="ECO:0000256" key="6">
    <source>
        <dbReference type="ARBA" id="ARBA00023136"/>
    </source>
</evidence>
<feature type="transmembrane region" description="Helical" evidence="7">
    <location>
        <begin position="73"/>
        <end position="93"/>
    </location>
</feature>
<name>A0ABU7RC17_9ACTN</name>
<evidence type="ECO:0000313" key="11">
    <source>
        <dbReference type="Proteomes" id="UP001332931"/>
    </source>
</evidence>
<dbReference type="SUPFAM" id="SSF161098">
    <property type="entry name" value="MetI-like"/>
    <property type="match status" value="1"/>
</dbReference>
<sequence>MSTEPEMEGTRPKDPPSSSKTKGRGGLVGFVASDHRYVFLGTSALALVGLALANQPHSASSFLARSYAVEVVLYYVLVAWIVVSLVALVNKLAKWRGDEYAKTSPFKRPQAVRAERICSYVVWAIVAAFVVDRVVVGAADLVSSSIAQSKNPTDFFSSAVYMIYSMRDEFATGIVNTVILAVVGTVIAFFLAILLVFLRLQTIERTDDDFVRFLKTVGSGFARVYSAVVRGTPMMVQGLIIYYGGTSLLTARGMSATQILGVWPPFTAAMVTIALNSTAYMMEVLRSGIGAVDPGQAEAARSLGLSQWQAMRSVVFPQGILNAVPALSNELVINIKDSSVLMVIGVVELMFASRTITGVYYKQLPVYVVTAVCYLVLTMLATKLLNVLAVRLGAKPSDGVKSSN</sequence>
<dbReference type="EMBL" id="JAZGJQ010000014">
    <property type="protein sequence ID" value="MEE6148151.1"/>
    <property type="molecule type" value="Genomic_DNA"/>
</dbReference>
<keyword evidence="4" id="KW-0029">Amino-acid transport</keyword>
<reference evidence="10 11" key="1">
    <citation type="submission" date="2024-01" db="EMBL/GenBank/DDBJ databases">
        <title>Description of Olsenella sp. nov., isolated from pig feces.</title>
        <authorList>
            <person name="Chang Y.-H."/>
        </authorList>
    </citation>
    <scope>NUCLEOTIDE SEQUENCE [LARGE SCALE GENOMIC DNA]</scope>
    <source>
        <strain evidence="10 11">YH-ols2223</strain>
    </source>
</reference>
<evidence type="ECO:0000256" key="7">
    <source>
        <dbReference type="RuleBase" id="RU363032"/>
    </source>
</evidence>
<protein>
    <submittedName>
        <fullName evidence="10">Amino acid ABC transporter permease</fullName>
    </submittedName>
</protein>
<dbReference type="InterPro" id="IPR000515">
    <property type="entry name" value="MetI-like"/>
</dbReference>
<comment type="subcellular location">
    <subcellularLocation>
        <location evidence="7">Cell membrane</location>
        <topology evidence="7">Multi-pass membrane protein</topology>
    </subcellularLocation>
    <subcellularLocation>
        <location evidence="1">Membrane</location>
        <topology evidence="1">Multi-pass membrane protein</topology>
    </subcellularLocation>
</comment>
<evidence type="ECO:0000256" key="3">
    <source>
        <dbReference type="ARBA" id="ARBA00022692"/>
    </source>
</evidence>
<feature type="transmembrane region" description="Helical" evidence="7">
    <location>
        <begin position="37"/>
        <end position="53"/>
    </location>
</feature>
<feature type="domain" description="ABC transmembrane type-1" evidence="9">
    <location>
        <begin position="174"/>
        <end position="385"/>
    </location>
</feature>
<dbReference type="PANTHER" id="PTHR30614:SF20">
    <property type="entry name" value="GLUTAMINE TRANSPORT SYSTEM PERMEASE PROTEIN GLNP"/>
    <property type="match status" value="1"/>
</dbReference>
<comment type="caution">
    <text evidence="10">The sequence shown here is derived from an EMBL/GenBank/DDBJ whole genome shotgun (WGS) entry which is preliminary data.</text>
</comment>